<evidence type="ECO:0000313" key="1">
    <source>
        <dbReference type="EMBL" id="KAJ8496061.1"/>
    </source>
</evidence>
<dbReference type="InterPro" id="IPR036404">
    <property type="entry name" value="Jacalin-like_lectin_dom_sf"/>
</dbReference>
<comment type="caution">
    <text evidence="1">The sequence shown here is derived from an EMBL/GenBank/DDBJ whole genome shotgun (WGS) entry which is preliminary data.</text>
</comment>
<reference evidence="1" key="1">
    <citation type="submission" date="2022-11" db="EMBL/GenBank/DDBJ databases">
        <title>Genome Sequence of Cubamyces cubensis.</title>
        <authorList>
            <person name="Buettner E."/>
        </authorList>
    </citation>
    <scope>NUCLEOTIDE SEQUENCE</scope>
    <source>
        <strain evidence="1">MPL-01</strain>
    </source>
</reference>
<keyword evidence="2" id="KW-1185">Reference proteome</keyword>
<evidence type="ECO:0000313" key="2">
    <source>
        <dbReference type="Proteomes" id="UP001215151"/>
    </source>
</evidence>
<name>A0AAD7U2U5_9APHY</name>
<accession>A0AAD7U2U5</accession>
<proteinExistence type="predicted"/>
<dbReference type="AlphaFoldDB" id="A0AAD7U2U5"/>
<protein>
    <submittedName>
        <fullName evidence="1">Uncharacterized protein</fullName>
    </submittedName>
</protein>
<gene>
    <name evidence="1" type="ORF">ONZ51_g1321</name>
</gene>
<dbReference type="Gene3D" id="2.100.10.30">
    <property type="entry name" value="Jacalin-like lectin domain"/>
    <property type="match status" value="1"/>
</dbReference>
<organism evidence="1 2">
    <name type="scientific">Trametes cubensis</name>
    <dbReference type="NCBI Taxonomy" id="1111947"/>
    <lineage>
        <taxon>Eukaryota</taxon>
        <taxon>Fungi</taxon>
        <taxon>Dikarya</taxon>
        <taxon>Basidiomycota</taxon>
        <taxon>Agaricomycotina</taxon>
        <taxon>Agaricomycetes</taxon>
        <taxon>Polyporales</taxon>
        <taxon>Polyporaceae</taxon>
        <taxon>Trametes</taxon>
    </lineage>
</organism>
<dbReference type="SUPFAM" id="SSF51101">
    <property type="entry name" value="Mannose-binding lectins"/>
    <property type="match status" value="1"/>
</dbReference>
<dbReference type="EMBL" id="JAPEVG010000018">
    <property type="protein sequence ID" value="KAJ8496061.1"/>
    <property type="molecule type" value="Genomic_DNA"/>
</dbReference>
<dbReference type="Proteomes" id="UP001215151">
    <property type="component" value="Unassembled WGS sequence"/>
</dbReference>
<sequence length="190" mass="20774">MNTYTTTKLFGGKRGDVFRDIFVLDANGKLLVNGPEEKPELDVNHPIQKIVVYSHSKPLSGMSVTYQLANGGNITLSHGYQQGPLVQVVEFNANERLAGVFGRVLSFDDSHAGDLILSLGFVIFNASTGAIRVVNPPGTPNKQTPEVMNPSPRYIPFYVSDVLAFGGFDAPDTEEYTRIEGLFFYKNVAA</sequence>